<accession>A0AA37BRG2</accession>
<dbReference type="EMBL" id="BMNY01000001">
    <property type="protein sequence ID" value="GGM74396.1"/>
    <property type="molecule type" value="Genomic_DNA"/>
</dbReference>
<feature type="domain" description="PIN" evidence="1">
    <location>
        <begin position="3"/>
        <end position="98"/>
    </location>
</feature>
<gene>
    <name evidence="2" type="ORF">GCM10007108_10400</name>
</gene>
<comment type="caution">
    <text evidence="2">The sequence shown here is derived from an EMBL/GenBank/DDBJ whole genome shotgun (WGS) entry which is preliminary data.</text>
</comment>
<dbReference type="InterPro" id="IPR029060">
    <property type="entry name" value="PIN-like_dom_sf"/>
</dbReference>
<sequence>MDTSAIVDTNVLIYAALSGIDVRRGVSEQLGIHRVFVPLCVLRELEALRKSVRHASLALEMASRMDTLESEGSGDDCIVSVASRTGMPVITDDAGLRARLRTMGIRTISMSRNGVFRYSRGRSLDGAEELSGPQGHKERGR</sequence>
<dbReference type="InterPro" id="IPR041120">
    <property type="entry name" value="PIN_9"/>
</dbReference>
<dbReference type="CDD" id="cd09879">
    <property type="entry name" value="PIN_VapC_AF0591-like"/>
    <property type="match status" value="1"/>
</dbReference>
<dbReference type="Pfam" id="PF18477">
    <property type="entry name" value="PIN_9"/>
    <property type="match status" value="1"/>
</dbReference>
<dbReference type="RefSeq" id="WP_188680887.1">
    <property type="nucleotide sequence ID" value="NZ_BMNY01000001.1"/>
</dbReference>
<protein>
    <recommendedName>
        <fullName evidence="1">PIN domain-containing protein</fullName>
    </recommendedName>
</protein>
<reference evidence="2" key="1">
    <citation type="journal article" date="2014" name="Int. J. Syst. Evol. Microbiol.">
        <title>Complete genome sequence of Corynebacterium casei LMG S-19264T (=DSM 44701T), isolated from a smear-ripened cheese.</title>
        <authorList>
            <consortium name="US DOE Joint Genome Institute (JGI-PGF)"/>
            <person name="Walter F."/>
            <person name="Albersmeier A."/>
            <person name="Kalinowski J."/>
            <person name="Ruckert C."/>
        </authorList>
    </citation>
    <scope>NUCLEOTIDE SEQUENCE</scope>
    <source>
        <strain evidence="2">JCM 13583</strain>
    </source>
</reference>
<evidence type="ECO:0000259" key="1">
    <source>
        <dbReference type="SMART" id="SM00670"/>
    </source>
</evidence>
<dbReference type="AlphaFoldDB" id="A0AA37BRG2"/>
<evidence type="ECO:0000313" key="2">
    <source>
        <dbReference type="EMBL" id="GGM74396.1"/>
    </source>
</evidence>
<reference evidence="2" key="2">
    <citation type="submission" date="2022-09" db="EMBL/GenBank/DDBJ databases">
        <authorList>
            <person name="Sun Q."/>
            <person name="Ohkuma M."/>
        </authorList>
    </citation>
    <scope>NUCLEOTIDE SEQUENCE</scope>
    <source>
        <strain evidence="2">JCM 13583</strain>
    </source>
</reference>
<dbReference type="SUPFAM" id="SSF88723">
    <property type="entry name" value="PIN domain-like"/>
    <property type="match status" value="1"/>
</dbReference>
<proteinExistence type="predicted"/>
<evidence type="ECO:0000313" key="3">
    <source>
        <dbReference type="Proteomes" id="UP000632195"/>
    </source>
</evidence>
<keyword evidence="3" id="KW-1185">Reference proteome</keyword>
<name>A0AA37BRG2_9ARCH</name>
<dbReference type="SMART" id="SM00670">
    <property type="entry name" value="PINc"/>
    <property type="match status" value="1"/>
</dbReference>
<dbReference type="InterPro" id="IPR002716">
    <property type="entry name" value="PIN_dom"/>
</dbReference>
<dbReference type="Proteomes" id="UP000632195">
    <property type="component" value="Unassembled WGS sequence"/>
</dbReference>
<dbReference type="Gene3D" id="3.40.50.1010">
    <property type="entry name" value="5'-nuclease"/>
    <property type="match status" value="1"/>
</dbReference>
<organism evidence="2 3">
    <name type="scientific">Thermogymnomonas acidicola</name>
    <dbReference type="NCBI Taxonomy" id="399579"/>
    <lineage>
        <taxon>Archaea</taxon>
        <taxon>Methanobacteriati</taxon>
        <taxon>Thermoplasmatota</taxon>
        <taxon>Thermoplasmata</taxon>
        <taxon>Thermoplasmatales</taxon>
        <taxon>Thermogymnomonas</taxon>
    </lineage>
</organism>